<feature type="transmembrane region" description="Helical" evidence="7">
    <location>
        <begin position="61"/>
        <end position="80"/>
    </location>
</feature>
<comment type="subcellular location">
    <subcellularLocation>
        <location evidence="1">Membrane</location>
    </subcellularLocation>
</comment>
<keyword evidence="5 7" id="KW-0472">Membrane</keyword>
<feature type="region of interest" description="Disordered" evidence="6">
    <location>
        <begin position="275"/>
        <end position="387"/>
    </location>
</feature>
<dbReference type="Proteomes" id="UP000033140">
    <property type="component" value="Unassembled WGS sequence"/>
</dbReference>
<feature type="compositionally biased region" description="Low complexity" evidence="6">
    <location>
        <begin position="305"/>
        <end position="314"/>
    </location>
</feature>
<dbReference type="GO" id="GO:0016020">
    <property type="term" value="C:membrane"/>
    <property type="evidence" value="ECO:0007669"/>
    <property type="project" value="UniProtKB-SubCell"/>
</dbReference>
<keyword evidence="3 7" id="KW-0812">Transmembrane</keyword>
<feature type="region of interest" description="Disordered" evidence="6">
    <location>
        <begin position="242"/>
        <end position="261"/>
    </location>
</feature>
<evidence type="ECO:0000256" key="3">
    <source>
        <dbReference type="ARBA" id="ARBA00022692"/>
    </source>
</evidence>
<feature type="region of interest" description="Disordered" evidence="6">
    <location>
        <begin position="159"/>
        <end position="188"/>
    </location>
</feature>
<evidence type="ECO:0000256" key="5">
    <source>
        <dbReference type="ARBA" id="ARBA00023136"/>
    </source>
</evidence>
<evidence type="ECO:0000256" key="7">
    <source>
        <dbReference type="SAM" id="Phobius"/>
    </source>
</evidence>
<feature type="compositionally biased region" description="Polar residues" evidence="6">
    <location>
        <begin position="360"/>
        <end position="376"/>
    </location>
</feature>
<dbReference type="Pfam" id="PF01679">
    <property type="entry name" value="Pmp3"/>
    <property type="match status" value="1"/>
</dbReference>
<protein>
    <submittedName>
        <fullName evidence="8">Uncharacterized protein</fullName>
    </submittedName>
</protein>
<dbReference type="EMBL" id="BACD03000008">
    <property type="protein sequence ID" value="GAO47319.1"/>
    <property type="molecule type" value="Genomic_DNA"/>
</dbReference>
<keyword evidence="4 7" id="KW-1133">Transmembrane helix</keyword>
<sequence>MSNSPPKKSLSTTTWAAYIPSLYNPTFTKRLNGQLYRHMPSTMNIEEIQAHLCTIQYESTVWEILGSVAAIITSITYPPLRLVYLYGVFDCRTWLCFWLTCCGYFPGLLYVTWLSAHRHRTRTLRESRLLASHPLLRPPLTPPHLWSIDASGLRSAHPNAVPLIPHTPGSSPPRPLQRSNLNPSLPGYEQAARDRVPEYCVYGPGRECPPRYLTHANGGLTEGMAPGTRAVVVQRLRAAGYEVDDPGRGETPKVHRRRTSGGAAVAVGAVGAAAGTGAGGVEREGGGGTGEVRSALRRSPSGHVSSRAPSRRPSVTFQEPVATAIDDTQTQTHSPSQGARQYKTEAPRSGPPGPNGYHESGSSTNGQRRRTPSLSEQGCFWSESGHD</sequence>
<feature type="compositionally biased region" description="Gly residues" evidence="6">
    <location>
        <begin position="275"/>
        <end position="290"/>
    </location>
</feature>
<reference evidence="8 9" key="2">
    <citation type="journal article" date="2014" name="J. Gen. Appl. Microbiol.">
        <title>The early diverging ascomycetous budding yeast Saitoella complicata has three histone deacetylases belonging to the Clr6, Hos2, and Rpd3 lineages.</title>
        <authorList>
            <person name="Nishida H."/>
            <person name="Matsumoto T."/>
            <person name="Kondo S."/>
            <person name="Hamamoto M."/>
            <person name="Yoshikawa H."/>
        </authorList>
    </citation>
    <scope>NUCLEOTIDE SEQUENCE [LARGE SCALE GENOMIC DNA]</scope>
    <source>
        <strain evidence="8 9">NRRL Y-17804</strain>
    </source>
</reference>
<evidence type="ECO:0000256" key="1">
    <source>
        <dbReference type="ARBA" id="ARBA00004370"/>
    </source>
</evidence>
<organism evidence="8 9">
    <name type="scientific">Saitoella complicata (strain BCRC 22490 / CBS 7301 / JCM 7358 / NBRC 10748 / NRRL Y-17804)</name>
    <dbReference type="NCBI Taxonomy" id="698492"/>
    <lineage>
        <taxon>Eukaryota</taxon>
        <taxon>Fungi</taxon>
        <taxon>Dikarya</taxon>
        <taxon>Ascomycota</taxon>
        <taxon>Taphrinomycotina</taxon>
        <taxon>Taphrinomycotina incertae sedis</taxon>
        <taxon>Saitoella</taxon>
    </lineage>
</organism>
<evidence type="ECO:0000313" key="8">
    <source>
        <dbReference type="EMBL" id="GAO47319.1"/>
    </source>
</evidence>
<accession>A0A0E9NBV3</accession>
<reference evidence="8 9" key="1">
    <citation type="journal article" date="2011" name="J. Gen. Appl. Microbiol.">
        <title>Draft genome sequencing of the enigmatic yeast Saitoella complicata.</title>
        <authorList>
            <person name="Nishida H."/>
            <person name="Hamamoto M."/>
            <person name="Sugiyama J."/>
        </authorList>
    </citation>
    <scope>NUCLEOTIDE SEQUENCE [LARGE SCALE GENOMIC DNA]</scope>
    <source>
        <strain evidence="8 9">NRRL Y-17804</strain>
    </source>
</reference>
<reference evidence="8 9" key="3">
    <citation type="journal article" date="2015" name="Genome Announc.">
        <title>Draft Genome Sequence of the Archiascomycetous Yeast Saitoella complicata.</title>
        <authorList>
            <person name="Yamauchi K."/>
            <person name="Kondo S."/>
            <person name="Hamamoto M."/>
            <person name="Takahashi Y."/>
            <person name="Ogura Y."/>
            <person name="Hayashi T."/>
            <person name="Nishida H."/>
        </authorList>
    </citation>
    <scope>NUCLEOTIDE SEQUENCE [LARGE SCALE GENOMIC DNA]</scope>
    <source>
        <strain evidence="8 9">NRRL Y-17804</strain>
    </source>
</reference>
<name>A0A0E9NBV3_SAICN</name>
<gene>
    <name evidence="8" type="ORF">G7K_1527-t1</name>
</gene>
<dbReference type="InterPro" id="IPR000612">
    <property type="entry name" value="PMP3"/>
</dbReference>
<keyword evidence="9" id="KW-1185">Reference proteome</keyword>
<proteinExistence type="inferred from homology"/>
<feature type="compositionally biased region" description="Polar residues" evidence="6">
    <location>
        <begin position="326"/>
        <end position="339"/>
    </location>
</feature>
<evidence type="ECO:0000313" key="9">
    <source>
        <dbReference type="Proteomes" id="UP000033140"/>
    </source>
</evidence>
<evidence type="ECO:0000256" key="4">
    <source>
        <dbReference type="ARBA" id="ARBA00022989"/>
    </source>
</evidence>
<dbReference type="AlphaFoldDB" id="A0A0E9NBV3"/>
<feature type="transmembrane region" description="Helical" evidence="7">
    <location>
        <begin position="92"/>
        <end position="116"/>
    </location>
</feature>
<evidence type="ECO:0000256" key="6">
    <source>
        <dbReference type="SAM" id="MobiDB-lite"/>
    </source>
</evidence>
<comment type="similarity">
    <text evidence="2">Belongs to the UPF0057 (PMP3) family.</text>
</comment>
<comment type="caution">
    <text evidence="8">The sequence shown here is derived from an EMBL/GenBank/DDBJ whole genome shotgun (WGS) entry which is preliminary data.</text>
</comment>
<evidence type="ECO:0000256" key="2">
    <source>
        <dbReference type="ARBA" id="ARBA00009530"/>
    </source>
</evidence>